<name>A0A5C3NH27_9AGAM</name>
<protein>
    <submittedName>
        <fullName evidence="2">Uncharacterized protein</fullName>
    </submittedName>
</protein>
<reference evidence="2 3" key="1">
    <citation type="journal article" date="2019" name="Nat. Ecol. Evol.">
        <title>Megaphylogeny resolves global patterns of mushroom evolution.</title>
        <authorList>
            <person name="Varga T."/>
            <person name="Krizsan K."/>
            <person name="Foldi C."/>
            <person name="Dima B."/>
            <person name="Sanchez-Garcia M."/>
            <person name="Sanchez-Ramirez S."/>
            <person name="Szollosi G.J."/>
            <person name="Szarkandi J.G."/>
            <person name="Papp V."/>
            <person name="Albert L."/>
            <person name="Andreopoulos W."/>
            <person name="Angelini C."/>
            <person name="Antonin V."/>
            <person name="Barry K.W."/>
            <person name="Bougher N.L."/>
            <person name="Buchanan P."/>
            <person name="Buyck B."/>
            <person name="Bense V."/>
            <person name="Catcheside P."/>
            <person name="Chovatia M."/>
            <person name="Cooper J."/>
            <person name="Damon W."/>
            <person name="Desjardin D."/>
            <person name="Finy P."/>
            <person name="Geml J."/>
            <person name="Haridas S."/>
            <person name="Hughes K."/>
            <person name="Justo A."/>
            <person name="Karasinski D."/>
            <person name="Kautmanova I."/>
            <person name="Kiss B."/>
            <person name="Kocsube S."/>
            <person name="Kotiranta H."/>
            <person name="LaButti K.M."/>
            <person name="Lechner B.E."/>
            <person name="Liimatainen K."/>
            <person name="Lipzen A."/>
            <person name="Lukacs Z."/>
            <person name="Mihaltcheva S."/>
            <person name="Morgado L.N."/>
            <person name="Niskanen T."/>
            <person name="Noordeloos M.E."/>
            <person name="Ohm R.A."/>
            <person name="Ortiz-Santana B."/>
            <person name="Ovrebo C."/>
            <person name="Racz N."/>
            <person name="Riley R."/>
            <person name="Savchenko A."/>
            <person name="Shiryaev A."/>
            <person name="Soop K."/>
            <person name="Spirin V."/>
            <person name="Szebenyi C."/>
            <person name="Tomsovsky M."/>
            <person name="Tulloss R.E."/>
            <person name="Uehling J."/>
            <person name="Grigoriev I.V."/>
            <person name="Vagvolgyi C."/>
            <person name="Papp T."/>
            <person name="Martin F.M."/>
            <person name="Miettinen O."/>
            <person name="Hibbett D.S."/>
            <person name="Nagy L.G."/>
        </authorList>
    </citation>
    <scope>NUCLEOTIDE SEQUENCE [LARGE SCALE GENOMIC DNA]</scope>
    <source>
        <strain evidence="2 3">OMC1185</strain>
    </source>
</reference>
<proteinExistence type="predicted"/>
<dbReference type="EMBL" id="ML213505">
    <property type="protein sequence ID" value="TFK55358.1"/>
    <property type="molecule type" value="Genomic_DNA"/>
</dbReference>
<organism evidence="2 3">
    <name type="scientific">Heliocybe sulcata</name>
    <dbReference type="NCBI Taxonomy" id="5364"/>
    <lineage>
        <taxon>Eukaryota</taxon>
        <taxon>Fungi</taxon>
        <taxon>Dikarya</taxon>
        <taxon>Basidiomycota</taxon>
        <taxon>Agaricomycotina</taxon>
        <taxon>Agaricomycetes</taxon>
        <taxon>Gloeophyllales</taxon>
        <taxon>Gloeophyllaceae</taxon>
        <taxon>Heliocybe</taxon>
    </lineage>
</organism>
<keyword evidence="3" id="KW-1185">Reference proteome</keyword>
<dbReference type="OrthoDB" id="3270336at2759"/>
<dbReference type="AlphaFoldDB" id="A0A5C3NH27"/>
<feature type="region of interest" description="Disordered" evidence="1">
    <location>
        <begin position="628"/>
        <end position="647"/>
    </location>
</feature>
<evidence type="ECO:0000256" key="1">
    <source>
        <dbReference type="SAM" id="MobiDB-lite"/>
    </source>
</evidence>
<dbReference type="STRING" id="5364.A0A5C3NH27"/>
<evidence type="ECO:0000313" key="3">
    <source>
        <dbReference type="Proteomes" id="UP000305948"/>
    </source>
</evidence>
<dbReference type="Proteomes" id="UP000305948">
    <property type="component" value="Unassembled WGS sequence"/>
</dbReference>
<gene>
    <name evidence="2" type="ORF">OE88DRAFT_1642532</name>
</gene>
<sequence>MSRLYIEKALGRSVPFERLGFDELQKYKEKVQGTSTAFKQAVYSLVRQTKPHLFFKVFRLPHHTFVLPDDIIFVSPFEQRLPPAWPSILSDRRFPSPANLTRLQWSLNTAPWAGFTPVGFDFDDPFVAPLQLREHVSYQMGTGARGQSIEPEMYQMKDIDRRAWNSIEATFLRVTAILLDRVQLPVDFLPIRPPSDYGYNKAYQNRVSFEQAVRRSQDQFLPVMGVMRFAIALHQARYDEKACLPHMREHLLHWPILLESEGIHPTWIHMFQKSYIYHAPSVGVIIDPLKCQWADLFAAYVISSVPVWILVPPLDQHAALRRDLLVGHQFVSFFPTQKEVEFAHASVTQTCLWGQADTLDEIEGSDAHLSIAIAEATQVASEVKNLETDNDEEDGNFMPEMDTILDMMPEAFIQSKEASVAHRFSTGSNSERLSWTARNNAAREGNHHNRFTPVKARVYIIKYGQGRCVHRQVYRHAGADTWAEYPESQRWYDYVHNVWYLKEYELSTPIYHIEDQPGGEQDNSDEGIELPTPEHASISSSVMHLAMVYNGVRAAPNALLLDPLPLVLRERYFLAELQVPSVSVLDRAQISFLANVFAVSNRDIEEMAPPTSLTDFARRVVYNTSSQIEPSALSSSTPPLASSSSLVAATEHHPSTSVALPKKGERVHSVNAQRQKPYDDPLKCWKESECRLSELSRQDICIQSPFVIRELKLRKLGTKEAEASLWYTIRVGDEDNSSPLYCIGLEDPVTALQCMCSWPSALTLQHLACKLLKRGMAFQTFRRKVYDAMLVDGGATLRTQTVAKGLGQRPEKYKPDYADYLAYLVERESVFADQSALRAAFLMGVDYVGEINTELIGTGPVGRHRHYEFLLYDDKHCYYDDKLSPEQKAILSGVYRVRTPTKLGKATEMNMSWFPSVAKWFSSTEAIRYWTRRNEEFFQKRTQNIQRLANAQYEEGAFGVLEPTASSNDEHVTVKQPLLTSHQWKNHLKNAKLSRVAYSLMSALVAVTRYVCTVVLKKAMPNVSPIMPVRTARVVVMYFKTGLGELSLR</sequence>
<evidence type="ECO:0000313" key="2">
    <source>
        <dbReference type="EMBL" id="TFK55358.1"/>
    </source>
</evidence>
<feature type="compositionally biased region" description="Low complexity" evidence="1">
    <location>
        <begin position="630"/>
        <end position="647"/>
    </location>
</feature>
<accession>A0A5C3NH27</accession>